<evidence type="ECO:0000313" key="2">
    <source>
        <dbReference type="EMBL" id="NMG20372.1"/>
    </source>
</evidence>
<reference evidence="2 3" key="1">
    <citation type="submission" date="2018-06" db="EMBL/GenBank/DDBJ databases">
        <title>Comparative genomics of Brasilonema spp. strains.</title>
        <authorList>
            <person name="Alvarenga D.O."/>
            <person name="Fiore M.F."/>
            <person name="Varani A.M."/>
        </authorList>
    </citation>
    <scope>NUCLEOTIDE SEQUENCE [LARGE SCALE GENOMIC DNA]</scope>
    <source>
        <strain evidence="2 3">SPC951</strain>
    </source>
</reference>
<dbReference type="Proteomes" id="UP000718564">
    <property type="component" value="Unassembled WGS sequence"/>
</dbReference>
<organism evidence="2 3">
    <name type="scientific">Brasilonema bromeliae SPC951</name>
    <dbReference type="NCBI Taxonomy" id="385972"/>
    <lineage>
        <taxon>Bacteria</taxon>
        <taxon>Bacillati</taxon>
        <taxon>Cyanobacteriota</taxon>
        <taxon>Cyanophyceae</taxon>
        <taxon>Nostocales</taxon>
        <taxon>Scytonemataceae</taxon>
        <taxon>Brasilonema</taxon>
        <taxon>Bromeliae group (in: Brasilonema)</taxon>
    </lineage>
</organism>
<sequence>PTNDITAISQNNPNLSGTINIITPDVDPTRGLFELSETVIDPAQQIAQNPFTKGFGSSFTIIGRGGIPTDPKKILSSDNVRVDLVKPSTTTNSITVTVDQPSKSPTVKRIIPAQGWIFNEKGEVLLVGYDPTKTGPQRQQQTPASSCAAVR</sequence>
<feature type="compositionally biased region" description="Polar residues" evidence="1">
    <location>
        <begin position="134"/>
        <end position="145"/>
    </location>
</feature>
<evidence type="ECO:0000256" key="1">
    <source>
        <dbReference type="SAM" id="MobiDB-lite"/>
    </source>
</evidence>
<comment type="caution">
    <text evidence="2">The sequence shown here is derived from an EMBL/GenBank/DDBJ whole genome shotgun (WGS) entry which is preliminary data.</text>
</comment>
<feature type="non-terminal residue" evidence="2">
    <location>
        <position position="1"/>
    </location>
</feature>
<keyword evidence="3" id="KW-1185">Reference proteome</keyword>
<feature type="region of interest" description="Disordered" evidence="1">
    <location>
        <begin position="130"/>
        <end position="151"/>
    </location>
</feature>
<accession>A0ABX1PA80</accession>
<evidence type="ECO:0000313" key="3">
    <source>
        <dbReference type="Proteomes" id="UP000718564"/>
    </source>
</evidence>
<dbReference type="EMBL" id="QMEB01000090">
    <property type="protein sequence ID" value="NMG20372.1"/>
    <property type="molecule type" value="Genomic_DNA"/>
</dbReference>
<protein>
    <submittedName>
        <fullName evidence="2">Filamentous hemagglutinin</fullName>
    </submittedName>
</protein>
<gene>
    <name evidence="2" type="ORF">DP116_13240</name>
</gene>
<proteinExistence type="predicted"/>
<name>A0ABX1PA80_9CYAN</name>